<sequence>MSANRGKFVLAAALAAATLGLAPAVAHAQDAVPAGAAKAGTASARTAAVAAADGNLYAWEHSWKGGRVAAWSGNSSNWADRNMRNQASSVHNNGYPGAYDDVRLYWDANYGGASYCLPNGSYLMDMRYDYFPHNGAGGGQAMNDNISSHRWVNSC</sequence>
<gene>
    <name evidence="1" type="ORF">QWM81_04470</name>
</gene>
<organism evidence="1 2">
    <name type="scientific">Streptomyces ficellus</name>
    <dbReference type="NCBI Taxonomy" id="1977088"/>
    <lineage>
        <taxon>Bacteria</taxon>
        <taxon>Bacillati</taxon>
        <taxon>Actinomycetota</taxon>
        <taxon>Actinomycetes</taxon>
        <taxon>Kitasatosporales</taxon>
        <taxon>Streptomycetaceae</taxon>
        <taxon>Streptomyces</taxon>
    </lineage>
</organism>
<proteinExistence type="predicted"/>
<dbReference type="Proteomes" id="UP001174050">
    <property type="component" value="Unassembled WGS sequence"/>
</dbReference>
<dbReference type="Gene3D" id="2.60.20.10">
    <property type="entry name" value="Crystallins"/>
    <property type="match status" value="1"/>
</dbReference>
<dbReference type="RefSeq" id="WP_290110169.1">
    <property type="nucleotide sequence ID" value="NZ_JAUEPL010000004.1"/>
</dbReference>
<name>A0ABT7Z1F8_9ACTN</name>
<protein>
    <submittedName>
        <fullName evidence="1">Peptidase inhibitor family I36 protein</fullName>
    </submittedName>
</protein>
<evidence type="ECO:0000313" key="2">
    <source>
        <dbReference type="Proteomes" id="UP001174050"/>
    </source>
</evidence>
<evidence type="ECO:0000313" key="1">
    <source>
        <dbReference type="EMBL" id="MDN3293315.1"/>
    </source>
</evidence>
<keyword evidence="2" id="KW-1185">Reference proteome</keyword>
<dbReference type="InterPro" id="IPR006311">
    <property type="entry name" value="TAT_signal"/>
</dbReference>
<dbReference type="PROSITE" id="PS51318">
    <property type="entry name" value="TAT"/>
    <property type="match status" value="1"/>
</dbReference>
<reference evidence="1" key="1">
    <citation type="submission" date="2023-06" db="EMBL/GenBank/DDBJ databases">
        <title>WGS-Sequencing of Streptomyces ficellus isolate 21 collected from sand in Gara Djebilet Iron Mine in Algeria.</title>
        <authorList>
            <person name="Zegers G.P."/>
            <person name="Gomez A."/>
            <person name="Gueddou A."/>
            <person name="Zahara A.F."/>
            <person name="Worth M."/>
            <person name="Sevigny J.L."/>
            <person name="Tisa L."/>
        </authorList>
    </citation>
    <scope>NUCLEOTIDE SEQUENCE</scope>
    <source>
        <strain evidence="1">AS11</strain>
    </source>
</reference>
<dbReference type="Pfam" id="PF03995">
    <property type="entry name" value="Inhibitor_I36"/>
    <property type="match status" value="1"/>
</dbReference>
<dbReference type="EMBL" id="JAUEPL010000004">
    <property type="protein sequence ID" value="MDN3293315.1"/>
    <property type="molecule type" value="Genomic_DNA"/>
</dbReference>
<accession>A0ABT7Z1F8</accession>
<comment type="caution">
    <text evidence="1">The sequence shown here is derived from an EMBL/GenBank/DDBJ whole genome shotgun (WGS) entry which is preliminary data.</text>
</comment>